<dbReference type="GO" id="GO:0032259">
    <property type="term" value="P:methylation"/>
    <property type="evidence" value="ECO:0007669"/>
    <property type="project" value="UniProtKB-KW"/>
</dbReference>
<comment type="similarity">
    <text evidence="7 8">Belongs to the class I-like SAM-binding methyltransferase superfamily. C5-methyltransferase family.</text>
</comment>
<reference evidence="9 10" key="1">
    <citation type="submission" date="2018-05" db="EMBL/GenBank/DDBJ databases">
        <title>Genomic Encyclopedia of Type Strains, Phase IV (KMG-IV): sequencing the most valuable type-strain genomes for metagenomic binning, comparative biology and taxonomic classification.</title>
        <authorList>
            <person name="Goeker M."/>
        </authorList>
    </citation>
    <scope>NUCLEOTIDE SEQUENCE [LARGE SCALE GENOMIC DNA]</scope>
    <source>
        <strain evidence="9 10">DSM 28579</strain>
    </source>
</reference>
<evidence type="ECO:0000256" key="2">
    <source>
        <dbReference type="ARBA" id="ARBA00022603"/>
    </source>
</evidence>
<dbReference type="Gene3D" id="3.40.50.150">
    <property type="entry name" value="Vaccinia Virus protein VP39"/>
    <property type="match status" value="1"/>
</dbReference>
<proteinExistence type="inferred from homology"/>
<comment type="catalytic activity">
    <reaction evidence="6">
        <text>a 2'-deoxycytidine in DNA + S-adenosyl-L-methionine = a 5-methyl-2'-deoxycytidine in DNA + S-adenosyl-L-homocysteine + H(+)</text>
        <dbReference type="Rhea" id="RHEA:13681"/>
        <dbReference type="Rhea" id="RHEA-COMP:11369"/>
        <dbReference type="Rhea" id="RHEA-COMP:11370"/>
        <dbReference type="ChEBI" id="CHEBI:15378"/>
        <dbReference type="ChEBI" id="CHEBI:57856"/>
        <dbReference type="ChEBI" id="CHEBI:59789"/>
        <dbReference type="ChEBI" id="CHEBI:85452"/>
        <dbReference type="ChEBI" id="CHEBI:85454"/>
        <dbReference type="EC" id="2.1.1.37"/>
    </reaction>
</comment>
<keyword evidence="2 7" id="KW-0489">Methyltransferase</keyword>
<protein>
    <recommendedName>
        <fullName evidence="1">DNA (cytosine-5-)-methyltransferase</fullName>
        <ecNumber evidence="1">2.1.1.37</ecNumber>
    </recommendedName>
</protein>
<dbReference type="PANTHER" id="PTHR10629:SF52">
    <property type="entry name" value="DNA (CYTOSINE-5)-METHYLTRANSFERASE 1"/>
    <property type="match status" value="1"/>
</dbReference>
<organism evidence="9 10">
    <name type="scientific">Balneicella halophila</name>
    <dbReference type="NCBI Taxonomy" id="1537566"/>
    <lineage>
        <taxon>Bacteria</taxon>
        <taxon>Pseudomonadati</taxon>
        <taxon>Bacteroidota</taxon>
        <taxon>Bacteroidia</taxon>
        <taxon>Bacteroidales</taxon>
        <taxon>Balneicellaceae</taxon>
        <taxon>Balneicella</taxon>
    </lineage>
</organism>
<dbReference type="Pfam" id="PF00145">
    <property type="entry name" value="DNA_methylase"/>
    <property type="match status" value="1"/>
</dbReference>
<dbReference type="InterPro" id="IPR031303">
    <property type="entry name" value="C5_meth_CS"/>
</dbReference>
<evidence type="ECO:0000256" key="7">
    <source>
        <dbReference type="PROSITE-ProRule" id="PRU01016"/>
    </source>
</evidence>
<evidence type="ECO:0000256" key="5">
    <source>
        <dbReference type="ARBA" id="ARBA00022747"/>
    </source>
</evidence>
<feature type="active site" evidence="7">
    <location>
        <position position="310"/>
    </location>
</feature>
<dbReference type="InterPro" id="IPR001525">
    <property type="entry name" value="C5_MeTfrase"/>
</dbReference>
<dbReference type="PANTHER" id="PTHR10629">
    <property type="entry name" value="CYTOSINE-SPECIFIC METHYLTRANSFERASE"/>
    <property type="match status" value="1"/>
</dbReference>
<gene>
    <name evidence="9" type="ORF">C7377_1834</name>
</gene>
<evidence type="ECO:0000256" key="4">
    <source>
        <dbReference type="ARBA" id="ARBA00022691"/>
    </source>
</evidence>
<dbReference type="GO" id="GO:0003677">
    <property type="term" value="F:DNA binding"/>
    <property type="evidence" value="ECO:0007669"/>
    <property type="project" value="TreeGrafter"/>
</dbReference>
<dbReference type="NCBIfam" id="TIGR00675">
    <property type="entry name" value="dcm"/>
    <property type="match status" value="1"/>
</dbReference>
<dbReference type="GO" id="GO:0003886">
    <property type="term" value="F:DNA (cytosine-5-)-methyltransferase activity"/>
    <property type="evidence" value="ECO:0007669"/>
    <property type="project" value="UniProtKB-EC"/>
</dbReference>
<dbReference type="InterPro" id="IPR050390">
    <property type="entry name" value="C5-Methyltransferase"/>
</dbReference>
<dbReference type="Gene3D" id="3.90.120.10">
    <property type="entry name" value="DNA Methylase, subunit A, domain 2"/>
    <property type="match status" value="1"/>
</dbReference>
<dbReference type="RefSeq" id="WP_243408313.1">
    <property type="nucleotide sequence ID" value="NZ_QENZ01000007.1"/>
</dbReference>
<sequence>MTNKFFIKHVLPSMRGFDVVNLPSYLDRELNKKCIELLEFENESELKLKHEGFSFMNTFSLEFLGKIALKKHLGLEFKDDISNAKIDFDRSLNYNDNVYQLVFFDFDKIPKIQLNQINDSIFILRNNNQKFYICGKSDIETIKNNLSKEALNYSIYNEGFSGFIGFNKLEKINEMNYNFPLDTLKELHKPQMDILVNEFEKIQEEVIKINYKHKSFNVNKDKSVVDSKIQSIGFFSGAGGLDIGAQLAGSKVISSLDFDLDSVKTLKSNKYFNHTHHFHKDIKDIDASLYKEILKKNNPEKLILIGGPPCQPFSKAGYWKKHENRLGSDDPRNMIGNYLRLIEEIKPDGFVLENVESLLHPKNIEAVEKLEEAIEKLGYYHIKFRANSADFGIPQKRKRVFFIASKNKIEIEPEKTHGSDKEISIDNKLKPYERVIDWIGKYDMPKYSDDYDSTEGKYYEDLMAVPPGQNYIALTEKRGYPNPKFVAGKRYWSFLLKLHPLLPSWTVIASPGHWEGPFHWTGRRLRLKELAGIQTFPEDYNFEGSRRSIHKQIGNAVPPLMGKVVVEHLIKHI</sequence>
<dbReference type="PROSITE" id="PS51679">
    <property type="entry name" value="SAM_MT_C5"/>
    <property type="match status" value="1"/>
</dbReference>
<keyword evidence="10" id="KW-1185">Reference proteome</keyword>
<dbReference type="GO" id="GO:0009307">
    <property type="term" value="P:DNA restriction-modification system"/>
    <property type="evidence" value="ECO:0007669"/>
    <property type="project" value="UniProtKB-KW"/>
</dbReference>
<dbReference type="PRINTS" id="PR00105">
    <property type="entry name" value="C5METTRFRASE"/>
</dbReference>
<dbReference type="PROSITE" id="PS00095">
    <property type="entry name" value="C5_MTASE_2"/>
    <property type="match status" value="1"/>
</dbReference>
<dbReference type="Proteomes" id="UP000251835">
    <property type="component" value="Unassembled WGS sequence"/>
</dbReference>
<dbReference type="AlphaFoldDB" id="A0A7L4UN21"/>
<keyword evidence="4 7" id="KW-0949">S-adenosyl-L-methionine</keyword>
<dbReference type="InterPro" id="IPR029063">
    <property type="entry name" value="SAM-dependent_MTases_sf"/>
</dbReference>
<name>A0A7L4UN21_BALHA</name>
<dbReference type="EMBL" id="QENZ01000007">
    <property type="protein sequence ID" value="PVX49288.1"/>
    <property type="molecule type" value="Genomic_DNA"/>
</dbReference>
<dbReference type="EC" id="2.1.1.37" evidence="1"/>
<evidence type="ECO:0000256" key="6">
    <source>
        <dbReference type="ARBA" id="ARBA00047422"/>
    </source>
</evidence>
<comment type="caution">
    <text evidence="9">The sequence shown here is derived from an EMBL/GenBank/DDBJ whole genome shotgun (WGS) entry which is preliminary data.</text>
</comment>
<evidence type="ECO:0000256" key="1">
    <source>
        <dbReference type="ARBA" id="ARBA00011975"/>
    </source>
</evidence>
<dbReference type="GO" id="GO:0044027">
    <property type="term" value="P:negative regulation of gene expression via chromosomal CpG island methylation"/>
    <property type="evidence" value="ECO:0007669"/>
    <property type="project" value="TreeGrafter"/>
</dbReference>
<evidence type="ECO:0000256" key="8">
    <source>
        <dbReference type="RuleBase" id="RU000416"/>
    </source>
</evidence>
<evidence type="ECO:0000313" key="9">
    <source>
        <dbReference type="EMBL" id="PVX49288.1"/>
    </source>
</evidence>
<accession>A0A7L4UN21</accession>
<evidence type="ECO:0000256" key="3">
    <source>
        <dbReference type="ARBA" id="ARBA00022679"/>
    </source>
</evidence>
<dbReference type="SUPFAM" id="SSF53335">
    <property type="entry name" value="S-adenosyl-L-methionine-dependent methyltransferases"/>
    <property type="match status" value="1"/>
</dbReference>
<evidence type="ECO:0000313" key="10">
    <source>
        <dbReference type="Proteomes" id="UP000251835"/>
    </source>
</evidence>
<keyword evidence="3 7" id="KW-0808">Transferase</keyword>
<keyword evidence="5" id="KW-0680">Restriction system</keyword>